<gene>
    <name evidence="1" type="ORF">MM415B01690_0011</name>
</gene>
<accession>A0A6M3IIF6</accession>
<evidence type="ECO:0000313" key="1">
    <source>
        <dbReference type="EMBL" id="QJA57194.1"/>
    </source>
</evidence>
<protein>
    <submittedName>
        <fullName evidence="1">Uncharacterized protein</fullName>
    </submittedName>
</protein>
<name>A0A6M3IIF6_9ZZZZ</name>
<proteinExistence type="predicted"/>
<dbReference type="EMBL" id="MT141259">
    <property type="protein sequence ID" value="QJA57194.1"/>
    <property type="molecule type" value="Genomic_DNA"/>
</dbReference>
<dbReference type="AlphaFoldDB" id="A0A6M3IIF6"/>
<sequence>MKDLIELSYDAADKVEILAGELHKRVGEETKKLLKSQIDKLGIDESQLKKTLYPDDPETLCTYEYDGKPILGVKIGPNGMSILFDVPELKETQKGEEVHV</sequence>
<organism evidence="1">
    <name type="scientific">viral metagenome</name>
    <dbReference type="NCBI Taxonomy" id="1070528"/>
    <lineage>
        <taxon>unclassified sequences</taxon>
        <taxon>metagenomes</taxon>
        <taxon>organismal metagenomes</taxon>
    </lineage>
</organism>
<reference evidence="1" key="1">
    <citation type="submission" date="2020-03" db="EMBL/GenBank/DDBJ databases">
        <title>The deep terrestrial virosphere.</title>
        <authorList>
            <person name="Holmfeldt K."/>
            <person name="Nilsson E."/>
            <person name="Simone D."/>
            <person name="Lopez-Fernandez M."/>
            <person name="Wu X."/>
            <person name="de Brujin I."/>
            <person name="Lundin D."/>
            <person name="Andersson A."/>
            <person name="Bertilsson S."/>
            <person name="Dopson M."/>
        </authorList>
    </citation>
    <scope>NUCLEOTIDE SEQUENCE</scope>
    <source>
        <strain evidence="1">MM415B01690</strain>
    </source>
</reference>